<protein>
    <submittedName>
        <fullName evidence="1">Uncharacterized protein</fullName>
    </submittedName>
</protein>
<dbReference type="Proteomes" id="UP000003053">
    <property type="component" value="Unassembled WGS sequence"/>
</dbReference>
<reference evidence="1 2" key="1">
    <citation type="submission" date="2006-02" db="EMBL/GenBank/DDBJ databases">
        <authorList>
            <person name="Murray A."/>
            <person name="Staley J."/>
            <person name="Ferriera S."/>
            <person name="Johnson J."/>
            <person name="Kravitz S."/>
            <person name="Halpern A."/>
            <person name="Remington K."/>
            <person name="Beeson K."/>
            <person name="Tran B."/>
            <person name="Rogers Y.-H."/>
            <person name="Friedman R."/>
            <person name="Venter J.C."/>
        </authorList>
    </citation>
    <scope>NUCLEOTIDE SEQUENCE [LARGE SCALE GENOMIC DNA]</scope>
    <source>
        <strain evidence="1 2">23-P</strain>
    </source>
</reference>
<gene>
    <name evidence="1" type="ORF">PI23P_02352</name>
</gene>
<dbReference type="AlphaFoldDB" id="A4BWF7"/>
<name>A4BWF7_9FLAO</name>
<accession>A4BWF7</accession>
<proteinExistence type="predicted"/>
<keyword evidence="2" id="KW-1185">Reference proteome</keyword>
<comment type="caution">
    <text evidence="1">The sequence shown here is derived from an EMBL/GenBank/DDBJ whole genome shotgun (WGS) entry which is preliminary data.</text>
</comment>
<sequence>MFYVFYYLYAIPLQLVQGSPSTALPVPIHFAQTTSLVIELFPFPLQTMQGTLAPKGFLPVPAQKTQGLKGAFISTTANPLQTWHFEISESN</sequence>
<evidence type="ECO:0000313" key="2">
    <source>
        <dbReference type="Proteomes" id="UP000003053"/>
    </source>
</evidence>
<dbReference type="HOGENOM" id="CLU_2424427_0_0_10"/>
<dbReference type="EMBL" id="AAOG01000001">
    <property type="protein sequence ID" value="EAR13298.1"/>
    <property type="molecule type" value="Genomic_DNA"/>
</dbReference>
<organism evidence="1 2">
    <name type="scientific">Polaribacter irgensii 23-P</name>
    <dbReference type="NCBI Taxonomy" id="313594"/>
    <lineage>
        <taxon>Bacteria</taxon>
        <taxon>Pseudomonadati</taxon>
        <taxon>Bacteroidota</taxon>
        <taxon>Flavobacteriia</taxon>
        <taxon>Flavobacteriales</taxon>
        <taxon>Flavobacteriaceae</taxon>
    </lineage>
</organism>
<evidence type="ECO:0000313" key="1">
    <source>
        <dbReference type="EMBL" id="EAR13298.1"/>
    </source>
</evidence>
<dbReference type="STRING" id="313594.PI23P_02352"/>